<proteinExistence type="predicted"/>
<protein>
    <recommendedName>
        <fullName evidence="4">AB hydrolase-1 domain-containing protein</fullName>
    </recommendedName>
</protein>
<keyword evidence="1" id="KW-1133">Transmembrane helix</keyword>
<dbReference type="Gene3D" id="3.40.50.1820">
    <property type="entry name" value="alpha/beta hydrolase"/>
    <property type="match status" value="1"/>
</dbReference>
<evidence type="ECO:0000313" key="2">
    <source>
        <dbReference type="EMBL" id="KAH7146817.1"/>
    </source>
</evidence>
<reference evidence="2" key="1">
    <citation type="journal article" date="2021" name="Nat. Commun.">
        <title>Genetic determinants of endophytism in the Arabidopsis root mycobiome.</title>
        <authorList>
            <person name="Mesny F."/>
            <person name="Miyauchi S."/>
            <person name="Thiergart T."/>
            <person name="Pickel B."/>
            <person name="Atanasova L."/>
            <person name="Karlsson M."/>
            <person name="Huettel B."/>
            <person name="Barry K.W."/>
            <person name="Haridas S."/>
            <person name="Chen C."/>
            <person name="Bauer D."/>
            <person name="Andreopoulos W."/>
            <person name="Pangilinan J."/>
            <person name="LaButti K."/>
            <person name="Riley R."/>
            <person name="Lipzen A."/>
            <person name="Clum A."/>
            <person name="Drula E."/>
            <person name="Henrissat B."/>
            <person name="Kohler A."/>
            <person name="Grigoriev I.V."/>
            <person name="Martin F.M."/>
            <person name="Hacquard S."/>
        </authorList>
    </citation>
    <scope>NUCLEOTIDE SEQUENCE</scope>
    <source>
        <strain evidence="2">MPI-CAGE-AT-0021</strain>
    </source>
</reference>
<dbReference type="PANTHER" id="PTHR37471:SF1">
    <property type="entry name" value="AB HYDROLASE-1 DOMAIN-CONTAINING PROTEIN"/>
    <property type="match status" value="1"/>
</dbReference>
<keyword evidence="3" id="KW-1185">Reference proteome</keyword>
<dbReference type="SUPFAM" id="SSF53474">
    <property type="entry name" value="alpha/beta-Hydrolases"/>
    <property type="match status" value="1"/>
</dbReference>
<comment type="caution">
    <text evidence="2">The sequence shown here is derived from an EMBL/GenBank/DDBJ whole genome shotgun (WGS) entry which is preliminary data.</text>
</comment>
<dbReference type="EMBL" id="JAGMUU010000008">
    <property type="protein sequence ID" value="KAH7146817.1"/>
    <property type="molecule type" value="Genomic_DNA"/>
</dbReference>
<dbReference type="OrthoDB" id="6431331at2759"/>
<evidence type="ECO:0000256" key="1">
    <source>
        <dbReference type="SAM" id="Phobius"/>
    </source>
</evidence>
<organism evidence="2 3">
    <name type="scientific">Dactylonectria estremocensis</name>
    <dbReference type="NCBI Taxonomy" id="1079267"/>
    <lineage>
        <taxon>Eukaryota</taxon>
        <taxon>Fungi</taxon>
        <taxon>Dikarya</taxon>
        <taxon>Ascomycota</taxon>
        <taxon>Pezizomycotina</taxon>
        <taxon>Sordariomycetes</taxon>
        <taxon>Hypocreomycetidae</taxon>
        <taxon>Hypocreales</taxon>
        <taxon>Nectriaceae</taxon>
        <taxon>Dactylonectria</taxon>
    </lineage>
</organism>
<evidence type="ECO:0000313" key="3">
    <source>
        <dbReference type="Proteomes" id="UP000717696"/>
    </source>
</evidence>
<keyword evidence="1" id="KW-0472">Membrane</keyword>
<gene>
    <name evidence="2" type="ORF">B0J13DRAFT_595239</name>
</gene>
<sequence>MLSKAPSPTVLILFAMIGTSVWDYIFIRTCIFLLHLISPLSVVWLALEAAFYLFIFLPRKAYLQTAAKHRTTACRSDRWKLFRRCQSNIPDPDRFLTKWFLDAPAAEIKRENVKDFYRWAFLNTREPDLTYDEELEEYLEPGRGNAKCLSLTLDKVEILHRSLTYTDGKDSPDGQVGNIALEIMPISSRITAEAILKDEMCEEVDCILKAHGWEKFVLVSHSYGSVVAAHLLHTPQITRKIGPMLSVDPVSFLLHLPDVAYNFTYRKPSRASEYLLSYFGSKDMGVSHTPFRHFFWADNVFYSQLKISRSSVMCPTTTSSRLT</sequence>
<dbReference type="PANTHER" id="PTHR37471">
    <property type="entry name" value="UNNAMED PRODUCT"/>
    <property type="match status" value="1"/>
</dbReference>
<dbReference type="Proteomes" id="UP000717696">
    <property type="component" value="Unassembled WGS sequence"/>
</dbReference>
<name>A0A9P9EX13_9HYPO</name>
<keyword evidence="1" id="KW-0812">Transmembrane</keyword>
<dbReference type="InterPro" id="IPR029058">
    <property type="entry name" value="AB_hydrolase_fold"/>
</dbReference>
<feature type="transmembrane region" description="Helical" evidence="1">
    <location>
        <begin position="33"/>
        <end position="55"/>
    </location>
</feature>
<feature type="transmembrane region" description="Helical" evidence="1">
    <location>
        <begin position="9"/>
        <end position="27"/>
    </location>
</feature>
<dbReference type="AlphaFoldDB" id="A0A9P9EX13"/>
<accession>A0A9P9EX13</accession>
<evidence type="ECO:0008006" key="4">
    <source>
        <dbReference type="Google" id="ProtNLM"/>
    </source>
</evidence>